<comment type="caution">
    <text evidence="3">The sequence shown here is derived from an EMBL/GenBank/DDBJ whole genome shotgun (WGS) entry which is preliminary data.</text>
</comment>
<protein>
    <recommendedName>
        <fullName evidence="2">DUF6533 domain-containing protein</fullName>
    </recommendedName>
</protein>
<gene>
    <name evidence="3" type="ORF">GGX14DRAFT_696425</name>
</gene>
<dbReference type="Proteomes" id="UP001219525">
    <property type="component" value="Unassembled WGS sequence"/>
</dbReference>
<evidence type="ECO:0000259" key="2">
    <source>
        <dbReference type="Pfam" id="PF20151"/>
    </source>
</evidence>
<evidence type="ECO:0000256" key="1">
    <source>
        <dbReference type="SAM" id="Phobius"/>
    </source>
</evidence>
<organism evidence="3 4">
    <name type="scientific">Mycena pura</name>
    <dbReference type="NCBI Taxonomy" id="153505"/>
    <lineage>
        <taxon>Eukaryota</taxon>
        <taxon>Fungi</taxon>
        <taxon>Dikarya</taxon>
        <taxon>Basidiomycota</taxon>
        <taxon>Agaricomycotina</taxon>
        <taxon>Agaricomycetes</taxon>
        <taxon>Agaricomycetidae</taxon>
        <taxon>Agaricales</taxon>
        <taxon>Marasmiineae</taxon>
        <taxon>Mycenaceae</taxon>
        <taxon>Mycena</taxon>
    </lineage>
</organism>
<evidence type="ECO:0000313" key="3">
    <source>
        <dbReference type="EMBL" id="KAJ7215993.1"/>
    </source>
</evidence>
<feature type="transmembrane region" description="Helical" evidence="1">
    <location>
        <begin position="59"/>
        <end position="82"/>
    </location>
</feature>
<dbReference type="EMBL" id="JARJCW010000016">
    <property type="protein sequence ID" value="KAJ7215993.1"/>
    <property type="molecule type" value="Genomic_DNA"/>
</dbReference>
<feature type="transmembrane region" description="Helical" evidence="1">
    <location>
        <begin position="124"/>
        <end position="144"/>
    </location>
</feature>
<keyword evidence="1" id="KW-0472">Membrane</keyword>
<feature type="transmembrane region" description="Helical" evidence="1">
    <location>
        <begin position="20"/>
        <end position="38"/>
    </location>
</feature>
<evidence type="ECO:0000313" key="4">
    <source>
        <dbReference type="Proteomes" id="UP001219525"/>
    </source>
</evidence>
<dbReference type="InterPro" id="IPR045340">
    <property type="entry name" value="DUF6533"/>
</dbReference>
<name>A0AAD6VP83_9AGAR</name>
<keyword evidence="1" id="KW-0812">Transmembrane</keyword>
<accession>A0AAD6VP83</accession>
<feature type="transmembrane region" description="Helical" evidence="1">
    <location>
        <begin position="219"/>
        <end position="238"/>
    </location>
</feature>
<keyword evidence="1" id="KW-1133">Transmembrane helix</keyword>
<dbReference type="AlphaFoldDB" id="A0AAD6VP83"/>
<reference evidence="3" key="1">
    <citation type="submission" date="2023-03" db="EMBL/GenBank/DDBJ databases">
        <title>Massive genome expansion in bonnet fungi (Mycena s.s.) driven by repeated elements and novel gene families across ecological guilds.</title>
        <authorList>
            <consortium name="Lawrence Berkeley National Laboratory"/>
            <person name="Harder C.B."/>
            <person name="Miyauchi S."/>
            <person name="Viragh M."/>
            <person name="Kuo A."/>
            <person name="Thoen E."/>
            <person name="Andreopoulos B."/>
            <person name="Lu D."/>
            <person name="Skrede I."/>
            <person name="Drula E."/>
            <person name="Henrissat B."/>
            <person name="Morin E."/>
            <person name="Kohler A."/>
            <person name="Barry K."/>
            <person name="LaButti K."/>
            <person name="Morin E."/>
            <person name="Salamov A."/>
            <person name="Lipzen A."/>
            <person name="Mereny Z."/>
            <person name="Hegedus B."/>
            <person name="Baldrian P."/>
            <person name="Stursova M."/>
            <person name="Weitz H."/>
            <person name="Taylor A."/>
            <person name="Grigoriev I.V."/>
            <person name="Nagy L.G."/>
            <person name="Martin F."/>
            <person name="Kauserud H."/>
        </authorList>
    </citation>
    <scope>NUCLEOTIDE SEQUENCE</scope>
    <source>
        <strain evidence="3">9144</strain>
    </source>
</reference>
<proteinExistence type="predicted"/>
<feature type="transmembrane region" description="Helical" evidence="1">
    <location>
        <begin position="244"/>
        <end position="264"/>
    </location>
</feature>
<feature type="domain" description="DUF6533" evidence="2">
    <location>
        <begin position="24"/>
        <end position="69"/>
    </location>
</feature>
<keyword evidence="4" id="KW-1185">Reference proteome</keyword>
<dbReference type="Pfam" id="PF20151">
    <property type="entry name" value="DUF6533"/>
    <property type="match status" value="1"/>
</dbReference>
<sequence length="335" mass="37526">MPESDSMGGLDYATFAWDHRITRYMFLCGFVILIYDHTLTLSSEVELIWQRRLRRPSAIWFLAVRYISLACSCVMFVFHLGNLSPEGCSRMERVLEWLMFLQESLVDITLGLRVLAMYGFDPRVLVPILVITAVSVGLGLWTFFKFGDPGMLTATALNLTGCDTALPRATSLREARSWEVQLLTDTLIFGLTAYRAYADHKVMKLVEGSLIKRMMKDGAMYFGIIVLANLANVFILYFGDILTAGILAWWTTSLSVALIARLGLNLQRAGAPPPTRMEDLDSTELDAIRFKDPGPPQSLEEATVDDQIFEMAAERQNASVTVGLSEQQELNRSQA</sequence>